<comment type="caution">
    <text evidence="7">The sequence shown here is derived from an EMBL/GenBank/DDBJ whole genome shotgun (WGS) entry which is preliminary data.</text>
</comment>
<proteinExistence type="predicted"/>
<keyword evidence="4 7" id="KW-0808">Transferase</keyword>
<dbReference type="RefSeq" id="WP_185801997.1">
    <property type="nucleotide sequence ID" value="NZ_JACJVJ010000002.1"/>
</dbReference>
<name>A0A842HX95_9SPHN</name>
<evidence type="ECO:0000256" key="1">
    <source>
        <dbReference type="ARBA" id="ARBA00004236"/>
    </source>
</evidence>
<evidence type="ECO:0000313" key="7">
    <source>
        <dbReference type="EMBL" id="MBC2778768.1"/>
    </source>
</evidence>
<dbReference type="AlphaFoldDB" id="A0A842HX95"/>
<keyword evidence="5" id="KW-0472">Membrane</keyword>
<comment type="subcellular location">
    <subcellularLocation>
        <location evidence="1">Cell membrane</location>
    </subcellularLocation>
</comment>
<keyword evidence="3" id="KW-0328">Glycosyltransferase</keyword>
<dbReference type="InterPro" id="IPR001173">
    <property type="entry name" value="Glyco_trans_2-like"/>
</dbReference>
<dbReference type="GO" id="GO:0005886">
    <property type="term" value="C:plasma membrane"/>
    <property type="evidence" value="ECO:0007669"/>
    <property type="project" value="UniProtKB-SubCell"/>
</dbReference>
<evidence type="ECO:0000256" key="4">
    <source>
        <dbReference type="ARBA" id="ARBA00022679"/>
    </source>
</evidence>
<dbReference type="SUPFAM" id="SSF53448">
    <property type="entry name" value="Nucleotide-diphospho-sugar transferases"/>
    <property type="match status" value="1"/>
</dbReference>
<dbReference type="Gene3D" id="3.90.550.10">
    <property type="entry name" value="Spore Coat Polysaccharide Biosynthesis Protein SpsA, Chain A"/>
    <property type="match status" value="1"/>
</dbReference>
<gene>
    <name evidence="7" type="ORF">H6P80_14180</name>
</gene>
<keyword evidence="2" id="KW-1003">Cell membrane</keyword>
<dbReference type="GO" id="GO:0016757">
    <property type="term" value="F:glycosyltransferase activity"/>
    <property type="evidence" value="ECO:0007669"/>
    <property type="project" value="UniProtKB-KW"/>
</dbReference>
<evidence type="ECO:0000256" key="5">
    <source>
        <dbReference type="ARBA" id="ARBA00023136"/>
    </source>
</evidence>
<reference evidence="7 8" key="1">
    <citation type="submission" date="2020-08" db="EMBL/GenBank/DDBJ databases">
        <title>Draft genome sequence of Parasphingopyxis sp. GrpM-11.</title>
        <authorList>
            <person name="Oh J."/>
            <person name="Roh D.-H."/>
        </authorList>
    </citation>
    <scope>NUCLEOTIDE SEQUENCE [LARGE SCALE GENOMIC DNA]</scope>
    <source>
        <strain evidence="7 8">GrpM-11</strain>
    </source>
</reference>
<dbReference type="PANTHER" id="PTHR43646">
    <property type="entry name" value="GLYCOSYLTRANSFERASE"/>
    <property type="match status" value="1"/>
</dbReference>
<dbReference type="EMBL" id="JACJVJ010000002">
    <property type="protein sequence ID" value="MBC2778768.1"/>
    <property type="molecule type" value="Genomic_DNA"/>
</dbReference>
<evidence type="ECO:0000313" key="8">
    <source>
        <dbReference type="Proteomes" id="UP000564378"/>
    </source>
</evidence>
<evidence type="ECO:0000259" key="6">
    <source>
        <dbReference type="Pfam" id="PF00535"/>
    </source>
</evidence>
<organism evidence="7 8">
    <name type="scientific">Parasphingopyxis marina</name>
    <dbReference type="NCBI Taxonomy" id="2761622"/>
    <lineage>
        <taxon>Bacteria</taxon>
        <taxon>Pseudomonadati</taxon>
        <taxon>Pseudomonadota</taxon>
        <taxon>Alphaproteobacteria</taxon>
        <taxon>Sphingomonadales</taxon>
        <taxon>Sphingomonadaceae</taxon>
        <taxon>Parasphingopyxis</taxon>
    </lineage>
</organism>
<dbReference type="Proteomes" id="UP000564378">
    <property type="component" value="Unassembled WGS sequence"/>
</dbReference>
<feature type="domain" description="Glycosyltransferase 2-like" evidence="6">
    <location>
        <begin position="16"/>
        <end position="173"/>
    </location>
</feature>
<keyword evidence="8" id="KW-1185">Reference proteome</keyword>
<evidence type="ECO:0000256" key="2">
    <source>
        <dbReference type="ARBA" id="ARBA00022475"/>
    </source>
</evidence>
<accession>A0A842HX95</accession>
<protein>
    <submittedName>
        <fullName evidence="7">Glycosyltransferase</fullName>
    </submittedName>
</protein>
<evidence type="ECO:0000256" key="3">
    <source>
        <dbReference type="ARBA" id="ARBA00022676"/>
    </source>
</evidence>
<dbReference type="PANTHER" id="PTHR43646:SF2">
    <property type="entry name" value="GLYCOSYLTRANSFERASE 2-LIKE DOMAIN-CONTAINING PROTEIN"/>
    <property type="match status" value="1"/>
</dbReference>
<sequence length="250" mass="27635">MTAPAIGPRTTSEVAIVIPMLDEEKALPATIANIAALYPAPAEVIAIDGGSADGSVALAREAGFRVVGSARGRALQINRGVEEARAPLVLVLHADTALPADALAHAERTLADPRYALGGFTALLTGAKTRWGTSFHNWAKTYYGPILLRPHLFLRGLRLLFGDHAMFFRREDFRAIGGCDPDMHIMEDVDLCLKLCRIGRVKLVPRIVRTSDRRIAEWGPIKANWIYMKCGMNWAFGRKYGLERWYPDIR</sequence>
<dbReference type="InterPro" id="IPR029044">
    <property type="entry name" value="Nucleotide-diphossugar_trans"/>
</dbReference>
<dbReference type="Pfam" id="PF00535">
    <property type="entry name" value="Glycos_transf_2"/>
    <property type="match status" value="1"/>
</dbReference>